<dbReference type="PROSITE" id="PS50231">
    <property type="entry name" value="RICIN_B_LECTIN"/>
    <property type="match status" value="1"/>
</dbReference>
<dbReference type="Proteomes" id="UP000230709">
    <property type="component" value="Chromosome"/>
</dbReference>
<evidence type="ECO:0000313" key="2">
    <source>
        <dbReference type="EMBL" id="ATQ69621.1"/>
    </source>
</evidence>
<evidence type="ECO:0000313" key="3">
    <source>
        <dbReference type="Proteomes" id="UP000230709"/>
    </source>
</evidence>
<dbReference type="KEGG" id="mtw:CQW49_18315"/>
<sequence length="242" mass="25524">MRKSGAAIVLMATLCCVSAASAAGAPGGPAYCQMYASTTSGTVADALKRKSSCLDYNKGVHADYKMHYDWCMRTPTAEVESAANHIRDLANRCLAAGGNARAPVPGKGVVSLYARSNGNLCLGAVTGMLNVGLVTNCMKPPARIRIDAGGRRIRAGDSSTQCLSFAVGKFSEFNDLLVAPCNRVIVDLIYDPATTQIRTKGDYCLGVDGAVREGARLKMQSCSPNEAGQKWVLDSAVARPLR</sequence>
<accession>A0A2D2D3P6</accession>
<reference evidence="3" key="1">
    <citation type="submission" date="2017-10" db="EMBL/GenBank/DDBJ databases">
        <title>Completed PacBio SMRT sequence of Methylosinus trichosporium OB3b reveals presence of a third large plasmid.</title>
        <authorList>
            <person name="Charles T.C."/>
            <person name="Lynch M.D.J."/>
            <person name="Heil J.R."/>
            <person name="Cheng J."/>
        </authorList>
    </citation>
    <scope>NUCLEOTIDE SEQUENCE [LARGE SCALE GENOMIC DNA]</scope>
    <source>
        <strain evidence="3">OB3b</strain>
    </source>
</reference>
<name>A0A2D2D3P6_METT3</name>
<dbReference type="EMBL" id="CP023737">
    <property type="protein sequence ID" value="ATQ69621.1"/>
    <property type="molecule type" value="Genomic_DNA"/>
</dbReference>
<evidence type="ECO:0000256" key="1">
    <source>
        <dbReference type="SAM" id="SignalP"/>
    </source>
</evidence>
<organism evidence="2 3">
    <name type="scientific">Methylosinus trichosporium (strain ATCC 35070 / NCIMB 11131 / UNIQEM 75 / OB3b)</name>
    <dbReference type="NCBI Taxonomy" id="595536"/>
    <lineage>
        <taxon>Bacteria</taxon>
        <taxon>Pseudomonadati</taxon>
        <taxon>Pseudomonadota</taxon>
        <taxon>Alphaproteobacteria</taxon>
        <taxon>Hyphomicrobiales</taxon>
        <taxon>Methylocystaceae</taxon>
        <taxon>Methylosinus</taxon>
    </lineage>
</organism>
<dbReference type="SUPFAM" id="SSF50370">
    <property type="entry name" value="Ricin B-like lectins"/>
    <property type="match status" value="1"/>
</dbReference>
<dbReference type="AlphaFoldDB" id="A0A2D2D3P6"/>
<feature type="signal peptide" evidence="1">
    <location>
        <begin position="1"/>
        <end position="22"/>
    </location>
</feature>
<proteinExistence type="predicted"/>
<dbReference type="RefSeq" id="WP_003613737.1">
    <property type="nucleotide sequence ID" value="NZ_ADVE02000001.1"/>
</dbReference>
<feature type="chain" id="PRO_5013568427" evidence="1">
    <location>
        <begin position="23"/>
        <end position="242"/>
    </location>
</feature>
<gene>
    <name evidence="2" type="ORF">CQW49_18315</name>
</gene>
<keyword evidence="3" id="KW-1185">Reference proteome</keyword>
<protein>
    <submittedName>
        <fullName evidence="2">Uncharacterized protein</fullName>
    </submittedName>
</protein>
<dbReference type="InterPro" id="IPR035992">
    <property type="entry name" value="Ricin_B-like_lectins"/>
</dbReference>
<keyword evidence="1" id="KW-0732">Signal</keyword>